<reference evidence="14 15" key="1">
    <citation type="submission" date="2023-03" db="EMBL/GenBank/DDBJ databases">
        <title>Genome insight into feeding habits of ladybird beetles.</title>
        <authorList>
            <person name="Li H.-S."/>
            <person name="Huang Y.-H."/>
            <person name="Pang H."/>
        </authorList>
    </citation>
    <scope>NUCLEOTIDE SEQUENCE [LARGE SCALE GENOMIC DNA]</scope>
    <source>
        <strain evidence="14">SYSU_2023b</strain>
        <tissue evidence="14">Whole body</tissue>
    </source>
</reference>
<dbReference type="PANTHER" id="PTHR24322:SF736">
    <property type="entry name" value="RETINOL DEHYDROGENASE 10"/>
    <property type="match status" value="1"/>
</dbReference>
<comment type="subcellular location">
    <subcellularLocation>
        <location evidence="1">Membrane</location>
        <topology evidence="1">Multi-pass membrane protein</topology>
    </subcellularLocation>
</comment>
<dbReference type="GO" id="GO:0052650">
    <property type="term" value="F:all-trans-retinol dehydrogenase (NADP+) activity"/>
    <property type="evidence" value="ECO:0007669"/>
    <property type="project" value="UniProtKB-ARBA"/>
</dbReference>
<organism evidence="14 15">
    <name type="scientific">Henosepilachna vigintioctopunctata</name>
    <dbReference type="NCBI Taxonomy" id="420089"/>
    <lineage>
        <taxon>Eukaryota</taxon>
        <taxon>Metazoa</taxon>
        <taxon>Ecdysozoa</taxon>
        <taxon>Arthropoda</taxon>
        <taxon>Hexapoda</taxon>
        <taxon>Insecta</taxon>
        <taxon>Pterygota</taxon>
        <taxon>Neoptera</taxon>
        <taxon>Endopterygota</taxon>
        <taxon>Coleoptera</taxon>
        <taxon>Polyphaga</taxon>
        <taxon>Cucujiformia</taxon>
        <taxon>Coccinelloidea</taxon>
        <taxon>Coccinellidae</taxon>
        <taxon>Epilachninae</taxon>
        <taxon>Epilachnini</taxon>
        <taxon>Henosepilachna</taxon>
    </lineage>
</organism>
<comment type="function">
    <text evidence="9">Catalyzes the reduction of all-trans-retinal to all-trans-retinol in the presence of NADPH.</text>
</comment>
<dbReference type="PROSITE" id="PS00061">
    <property type="entry name" value="ADH_SHORT"/>
    <property type="match status" value="1"/>
</dbReference>
<sequence>MTPVRNVNGSVDSNVKQNRSPHISEVIIQLFEILCLILVWSVQSIYFIGESLFKMVFQPQPRSVEGEIVLITGTGHGIGKELALKYAEAGATVVAWDVNKKNNDGTVKEINQKYQKKAHGYICDVGSRDSILEVAKKVQQEVGDVTILIANAGIMPCHLIEEHSADEIRKTIDVNVMQLFWLLEAFLPAMKKNNHGHIVGISSIAGIKGFKNVVPYCTSKFAVRGLLESLREELRADRRNRIGTTSIFPYMVNTGLITNPRIKFEFFMKMLSASEVAECIMMAQRRNEVEASLPSFLMYFQTLMRLLPYNAMAKLVDLLDSGIDTESIEETK</sequence>
<gene>
    <name evidence="14" type="ORF">WA026_008766</name>
</gene>
<dbReference type="InterPro" id="IPR036291">
    <property type="entry name" value="NAD(P)-bd_dom_sf"/>
</dbReference>
<evidence type="ECO:0000256" key="6">
    <source>
        <dbReference type="ARBA" id="ARBA00023002"/>
    </source>
</evidence>
<dbReference type="Proteomes" id="UP001431783">
    <property type="component" value="Unassembled WGS sequence"/>
</dbReference>
<keyword evidence="3 13" id="KW-0812">Transmembrane</keyword>
<name>A0AAW1VB62_9CUCU</name>
<dbReference type="Pfam" id="PF00106">
    <property type="entry name" value="adh_short"/>
    <property type="match status" value="1"/>
</dbReference>
<evidence type="ECO:0000256" key="7">
    <source>
        <dbReference type="ARBA" id="ARBA00023098"/>
    </source>
</evidence>
<keyword evidence="7" id="KW-0443">Lipid metabolism</keyword>
<evidence type="ECO:0000256" key="3">
    <source>
        <dbReference type="ARBA" id="ARBA00022692"/>
    </source>
</evidence>
<protein>
    <recommendedName>
        <fullName evidence="10">Short-chain dehydrogenase/reductase 3</fullName>
    </recommendedName>
    <alternativeName>
        <fullName evidence="11">Retinal short-chain dehydrogenase/reductase 1</fullName>
    </alternativeName>
</protein>
<evidence type="ECO:0000256" key="5">
    <source>
        <dbReference type="ARBA" id="ARBA00022989"/>
    </source>
</evidence>
<evidence type="ECO:0000256" key="10">
    <source>
        <dbReference type="ARBA" id="ARBA00068717"/>
    </source>
</evidence>
<evidence type="ECO:0000256" key="1">
    <source>
        <dbReference type="ARBA" id="ARBA00004141"/>
    </source>
</evidence>
<dbReference type="GO" id="GO:0005811">
    <property type="term" value="C:lipid droplet"/>
    <property type="evidence" value="ECO:0007669"/>
    <property type="project" value="TreeGrafter"/>
</dbReference>
<comment type="caution">
    <text evidence="14">The sequence shown here is derived from an EMBL/GenBank/DDBJ whole genome shotgun (WGS) entry which is preliminary data.</text>
</comment>
<evidence type="ECO:0000256" key="11">
    <source>
        <dbReference type="ARBA" id="ARBA00082544"/>
    </source>
</evidence>
<evidence type="ECO:0000313" key="14">
    <source>
        <dbReference type="EMBL" id="KAK9889957.1"/>
    </source>
</evidence>
<comment type="similarity">
    <text evidence="2 12">Belongs to the short-chain dehydrogenases/reductases (SDR) family.</text>
</comment>
<keyword evidence="6" id="KW-0560">Oxidoreductase</keyword>
<dbReference type="CDD" id="cd05339">
    <property type="entry name" value="17beta-HSDXI-like_SDR_c"/>
    <property type="match status" value="1"/>
</dbReference>
<dbReference type="PRINTS" id="PR00080">
    <property type="entry name" value="SDRFAMILY"/>
</dbReference>
<keyword evidence="8 13" id="KW-0472">Membrane</keyword>
<dbReference type="InterPro" id="IPR002347">
    <property type="entry name" value="SDR_fam"/>
</dbReference>
<dbReference type="GO" id="GO:0016020">
    <property type="term" value="C:membrane"/>
    <property type="evidence" value="ECO:0007669"/>
    <property type="project" value="UniProtKB-SubCell"/>
</dbReference>
<keyword evidence="4" id="KW-0521">NADP</keyword>
<proteinExistence type="inferred from homology"/>
<keyword evidence="5 13" id="KW-1133">Transmembrane helix</keyword>
<dbReference type="PANTHER" id="PTHR24322">
    <property type="entry name" value="PKSB"/>
    <property type="match status" value="1"/>
</dbReference>
<dbReference type="FunFam" id="3.40.50.720:FF:000131">
    <property type="entry name" value="Short-chain dehydrogenase/reductase 3"/>
    <property type="match status" value="1"/>
</dbReference>
<evidence type="ECO:0000256" key="4">
    <source>
        <dbReference type="ARBA" id="ARBA00022857"/>
    </source>
</evidence>
<feature type="transmembrane region" description="Helical" evidence="13">
    <location>
        <begin position="26"/>
        <end position="48"/>
    </location>
</feature>
<accession>A0AAW1VB62</accession>
<evidence type="ECO:0000256" key="12">
    <source>
        <dbReference type="RuleBase" id="RU000363"/>
    </source>
</evidence>
<dbReference type="InterPro" id="IPR020904">
    <property type="entry name" value="Sc_DH/Rdtase_CS"/>
</dbReference>
<evidence type="ECO:0000256" key="13">
    <source>
        <dbReference type="SAM" id="Phobius"/>
    </source>
</evidence>
<evidence type="ECO:0000313" key="15">
    <source>
        <dbReference type="Proteomes" id="UP001431783"/>
    </source>
</evidence>
<dbReference type="Gene3D" id="3.40.50.720">
    <property type="entry name" value="NAD(P)-binding Rossmann-like Domain"/>
    <property type="match status" value="1"/>
</dbReference>
<dbReference type="PRINTS" id="PR00081">
    <property type="entry name" value="GDHRDH"/>
</dbReference>
<evidence type="ECO:0000256" key="8">
    <source>
        <dbReference type="ARBA" id="ARBA00023136"/>
    </source>
</evidence>
<dbReference type="EMBL" id="JARQZJ010000124">
    <property type="protein sequence ID" value="KAK9889957.1"/>
    <property type="molecule type" value="Genomic_DNA"/>
</dbReference>
<dbReference type="AlphaFoldDB" id="A0AAW1VB62"/>
<dbReference type="SUPFAM" id="SSF51735">
    <property type="entry name" value="NAD(P)-binding Rossmann-fold domains"/>
    <property type="match status" value="1"/>
</dbReference>
<evidence type="ECO:0000256" key="9">
    <source>
        <dbReference type="ARBA" id="ARBA00059620"/>
    </source>
</evidence>
<evidence type="ECO:0000256" key="2">
    <source>
        <dbReference type="ARBA" id="ARBA00006484"/>
    </source>
</evidence>
<keyword evidence="15" id="KW-1185">Reference proteome</keyword>